<protein>
    <submittedName>
        <fullName evidence="1">Uncharacterized protein</fullName>
    </submittedName>
</protein>
<evidence type="ECO:0000313" key="1">
    <source>
        <dbReference type="EMBL" id="JAE13840.1"/>
    </source>
</evidence>
<organism evidence="1">
    <name type="scientific">Arundo donax</name>
    <name type="common">Giant reed</name>
    <name type="synonym">Donax arundinaceus</name>
    <dbReference type="NCBI Taxonomy" id="35708"/>
    <lineage>
        <taxon>Eukaryota</taxon>
        <taxon>Viridiplantae</taxon>
        <taxon>Streptophyta</taxon>
        <taxon>Embryophyta</taxon>
        <taxon>Tracheophyta</taxon>
        <taxon>Spermatophyta</taxon>
        <taxon>Magnoliopsida</taxon>
        <taxon>Liliopsida</taxon>
        <taxon>Poales</taxon>
        <taxon>Poaceae</taxon>
        <taxon>PACMAD clade</taxon>
        <taxon>Arundinoideae</taxon>
        <taxon>Arundineae</taxon>
        <taxon>Arundo</taxon>
    </lineage>
</organism>
<reference evidence="1" key="2">
    <citation type="journal article" date="2015" name="Data Brief">
        <title>Shoot transcriptome of the giant reed, Arundo donax.</title>
        <authorList>
            <person name="Barrero R.A."/>
            <person name="Guerrero F.D."/>
            <person name="Moolhuijzen P."/>
            <person name="Goolsby J.A."/>
            <person name="Tidwell J."/>
            <person name="Bellgard S.E."/>
            <person name="Bellgard M.I."/>
        </authorList>
    </citation>
    <scope>NUCLEOTIDE SEQUENCE</scope>
    <source>
        <tissue evidence="1">Shoot tissue taken approximately 20 cm above the soil surface</tissue>
    </source>
</reference>
<reference evidence="1" key="1">
    <citation type="submission" date="2014-09" db="EMBL/GenBank/DDBJ databases">
        <authorList>
            <person name="Magalhaes I.L.F."/>
            <person name="Oliveira U."/>
            <person name="Santos F.R."/>
            <person name="Vidigal T.H.D.A."/>
            <person name="Brescovit A.D."/>
            <person name="Santos A.J."/>
        </authorList>
    </citation>
    <scope>NUCLEOTIDE SEQUENCE</scope>
    <source>
        <tissue evidence="1">Shoot tissue taken approximately 20 cm above the soil surface</tissue>
    </source>
</reference>
<dbReference type="EMBL" id="GBRH01184056">
    <property type="protein sequence ID" value="JAE13840.1"/>
    <property type="molecule type" value="Transcribed_RNA"/>
</dbReference>
<dbReference type="AlphaFoldDB" id="A0A0A9FLF1"/>
<sequence length="91" mass="10615">MKIACLRLRKTNHDKATPLPQHPIPCYPLLRYDSARRRRVLKSQSVAVERIPSDLYICQNIYPLPPLSCMAHCFLHLINWNGHKTNQILII</sequence>
<name>A0A0A9FLF1_ARUDO</name>
<proteinExistence type="predicted"/>
<accession>A0A0A9FLF1</accession>